<dbReference type="Proteomes" id="UP000008064">
    <property type="component" value="Unassembled WGS sequence"/>
</dbReference>
<name>F8NU58_SERL9</name>
<dbReference type="GO" id="GO:0036374">
    <property type="term" value="F:glutathione hydrolase activity"/>
    <property type="evidence" value="ECO:0007669"/>
    <property type="project" value="InterPro"/>
</dbReference>
<evidence type="ECO:0000256" key="2">
    <source>
        <dbReference type="SAM" id="Phobius"/>
    </source>
</evidence>
<protein>
    <recommendedName>
        <fullName evidence="4">Gamma-glutamyltransferase</fullName>
    </recommendedName>
</protein>
<dbReference type="SUPFAM" id="SSF56235">
    <property type="entry name" value="N-terminal nucleophile aminohydrolases (Ntn hydrolases)"/>
    <property type="match status" value="1"/>
</dbReference>
<dbReference type="AlphaFoldDB" id="F8NU58"/>
<organism>
    <name type="scientific">Serpula lacrymans var. lacrymans (strain S7.9)</name>
    <name type="common">Dry rot fungus</name>
    <dbReference type="NCBI Taxonomy" id="578457"/>
    <lineage>
        <taxon>Eukaryota</taxon>
        <taxon>Fungi</taxon>
        <taxon>Dikarya</taxon>
        <taxon>Basidiomycota</taxon>
        <taxon>Agaricomycotina</taxon>
        <taxon>Agaricomycetes</taxon>
        <taxon>Agaricomycetidae</taxon>
        <taxon>Boletales</taxon>
        <taxon>Coniophorineae</taxon>
        <taxon>Serpulaceae</taxon>
        <taxon>Serpula</taxon>
    </lineage>
</organism>
<gene>
    <name evidence="3" type="ORF">SERLADRAFT_466505</name>
</gene>
<dbReference type="InterPro" id="IPR029055">
    <property type="entry name" value="Ntn_hydrolases_N"/>
</dbReference>
<dbReference type="KEGG" id="sla:SERLADRAFT_466505"/>
<dbReference type="GO" id="GO:0006751">
    <property type="term" value="P:glutathione catabolic process"/>
    <property type="evidence" value="ECO:0007669"/>
    <property type="project" value="InterPro"/>
</dbReference>
<dbReference type="PANTHER" id="PTHR11686">
    <property type="entry name" value="GAMMA GLUTAMYL TRANSPEPTIDASE"/>
    <property type="match status" value="1"/>
</dbReference>
<keyword evidence="2" id="KW-1133">Transmembrane helix</keyword>
<dbReference type="GeneID" id="18819075"/>
<keyword evidence="2" id="KW-0472">Membrane</keyword>
<dbReference type="EMBL" id="GL945433">
    <property type="protein sequence ID" value="EGO25824.1"/>
    <property type="molecule type" value="Genomic_DNA"/>
</dbReference>
<evidence type="ECO:0000256" key="1">
    <source>
        <dbReference type="SAM" id="MobiDB-lite"/>
    </source>
</evidence>
<proteinExistence type="predicted"/>
<keyword evidence="2" id="KW-0812">Transmembrane</keyword>
<reference evidence="3" key="1">
    <citation type="submission" date="2011-04" db="EMBL/GenBank/DDBJ databases">
        <title>Evolution of plant cell wall degrading machinery underlies the functional diversity of forest fungi.</title>
        <authorList>
            <consortium name="US DOE Joint Genome Institute (JGI-PGF)"/>
            <person name="Eastwood D.C."/>
            <person name="Floudas D."/>
            <person name="Binder M."/>
            <person name="Majcherczyk A."/>
            <person name="Schneider P."/>
            <person name="Aerts A."/>
            <person name="Asiegbu F.O."/>
            <person name="Baker S.E."/>
            <person name="Barry K."/>
            <person name="Bendiksby M."/>
            <person name="Blumentritt M."/>
            <person name="Coutinho P.M."/>
            <person name="Cullen D."/>
            <person name="Cullen D."/>
            <person name="Gathman A."/>
            <person name="Goodell B."/>
            <person name="Henrissat B."/>
            <person name="Ihrmark K."/>
            <person name="Kauserud H."/>
            <person name="Kohler A."/>
            <person name="LaButti K."/>
            <person name="Lapidus A."/>
            <person name="Lavin J.L."/>
            <person name="Lee Y.-H."/>
            <person name="Lindquist E."/>
            <person name="Lilly W."/>
            <person name="Lucas S."/>
            <person name="Morin E."/>
            <person name="Murat C."/>
            <person name="Oguiza J.A."/>
            <person name="Park J."/>
            <person name="Pisabarro A.G."/>
            <person name="Riley R."/>
            <person name="Rosling A."/>
            <person name="Salamov A."/>
            <person name="Schmidt O."/>
            <person name="Schmutz J."/>
            <person name="Skrede I."/>
            <person name="Stenlid J."/>
            <person name="Wiebenga A."/>
            <person name="Xie X."/>
            <person name="Kues U."/>
            <person name="Hibbett D.S."/>
            <person name="Hoffmeister D."/>
            <person name="Hogberg N."/>
            <person name="Martin F."/>
            <person name="Grigoriev I.V."/>
            <person name="Watkinson S.C."/>
        </authorList>
    </citation>
    <scope>NUCLEOTIDE SEQUENCE</scope>
    <source>
        <strain evidence="3">S7.9</strain>
    </source>
</reference>
<accession>F8NU58</accession>
<feature type="region of interest" description="Disordered" evidence="1">
    <location>
        <begin position="1"/>
        <end position="26"/>
    </location>
</feature>
<feature type="non-terminal residue" evidence="3">
    <location>
        <position position="117"/>
    </location>
</feature>
<dbReference type="PANTHER" id="PTHR11686:SF9">
    <property type="entry name" value="RE13973P"/>
    <property type="match status" value="1"/>
</dbReference>
<dbReference type="GO" id="GO:0005886">
    <property type="term" value="C:plasma membrane"/>
    <property type="evidence" value="ECO:0007669"/>
    <property type="project" value="TreeGrafter"/>
</dbReference>
<dbReference type="OrthoDB" id="3265339at2759"/>
<sequence length="117" mass="12583">MLGNIKDRISSEETPGLPLHTHDHKPQSNAQARLYTLFTLCIFGFLGRSVFWTTHQVAYQGSEESLTPLSGSLRNPAYLVKAEHGAVASENRRCSDIGVGIMKDGGNAVDAAISAAL</sequence>
<dbReference type="HOGENOM" id="CLU_2090625_0_0_1"/>
<evidence type="ECO:0008006" key="4">
    <source>
        <dbReference type="Google" id="ProtNLM"/>
    </source>
</evidence>
<evidence type="ECO:0000313" key="3">
    <source>
        <dbReference type="EMBL" id="EGO25824.1"/>
    </source>
</evidence>
<feature type="transmembrane region" description="Helical" evidence="2">
    <location>
        <begin position="34"/>
        <end position="52"/>
    </location>
</feature>
<feature type="compositionally biased region" description="Basic and acidic residues" evidence="1">
    <location>
        <begin position="1"/>
        <end position="11"/>
    </location>
</feature>
<dbReference type="RefSeq" id="XP_007317946.1">
    <property type="nucleotide sequence ID" value="XM_007317884.1"/>
</dbReference>
<dbReference type="InterPro" id="IPR000101">
    <property type="entry name" value="GGT_peptidase"/>
</dbReference>